<evidence type="ECO:0000313" key="2">
    <source>
        <dbReference type="EMBL" id="GAA3558575.1"/>
    </source>
</evidence>
<gene>
    <name evidence="2" type="ORF">GCM10022197_12390</name>
</gene>
<comment type="caution">
    <text evidence="2">The sequence shown here is derived from an EMBL/GenBank/DDBJ whole genome shotgun (WGS) entry which is preliminary data.</text>
</comment>
<dbReference type="Pfam" id="PF05721">
    <property type="entry name" value="PhyH"/>
    <property type="match status" value="1"/>
</dbReference>
<evidence type="ECO:0000256" key="1">
    <source>
        <dbReference type="SAM" id="MobiDB-lite"/>
    </source>
</evidence>
<dbReference type="SUPFAM" id="SSF51197">
    <property type="entry name" value="Clavaminate synthase-like"/>
    <property type="match status" value="1"/>
</dbReference>
<protein>
    <recommendedName>
        <fullName evidence="4">Phytanoyl-CoA dioxygenase (PhyH)</fullName>
    </recommendedName>
</protein>
<sequence length="269" mass="30039">MNKTLFPSAPVRTAPDRPAPAAGAGLDADLVDSYRRNGFVQLRGVLCADEVERFAAAAREVYDRGRALNPTDDTFKQVVNVWGDDPVLRELTFHPRLAQAATELAGVPLRLWHDQLLMKKPHNHAATEYHQDAPYWPHARSRHSLSAWVALVDVPVERGCMTFLPAQQDRHDIRAVDLTDRTDLFEAAPELAYAPRVTLPLRAGDVTFHNGYTPHTANANDTDEVRLAHVVIYVDRDVAYDGRPHVCTDPLGLRVDEPLPDAEFPPLPR</sequence>
<evidence type="ECO:0000313" key="3">
    <source>
        <dbReference type="Proteomes" id="UP001500767"/>
    </source>
</evidence>
<feature type="region of interest" description="Disordered" evidence="1">
    <location>
        <begin position="1"/>
        <end position="22"/>
    </location>
</feature>
<reference evidence="3" key="1">
    <citation type="journal article" date="2019" name="Int. J. Syst. Evol. Microbiol.">
        <title>The Global Catalogue of Microorganisms (GCM) 10K type strain sequencing project: providing services to taxonomists for standard genome sequencing and annotation.</title>
        <authorList>
            <consortium name="The Broad Institute Genomics Platform"/>
            <consortium name="The Broad Institute Genome Sequencing Center for Infectious Disease"/>
            <person name="Wu L."/>
            <person name="Ma J."/>
        </authorList>
    </citation>
    <scope>NUCLEOTIDE SEQUENCE [LARGE SCALE GENOMIC DNA]</scope>
    <source>
        <strain evidence="3">JCM 16540</strain>
    </source>
</reference>
<evidence type="ECO:0008006" key="4">
    <source>
        <dbReference type="Google" id="ProtNLM"/>
    </source>
</evidence>
<dbReference type="Gene3D" id="2.60.120.620">
    <property type="entry name" value="q2cbj1_9rhob like domain"/>
    <property type="match status" value="1"/>
</dbReference>
<organism evidence="2 3">
    <name type="scientific">Microlunatus spumicola</name>
    <dbReference type="NCBI Taxonomy" id="81499"/>
    <lineage>
        <taxon>Bacteria</taxon>
        <taxon>Bacillati</taxon>
        <taxon>Actinomycetota</taxon>
        <taxon>Actinomycetes</taxon>
        <taxon>Propionibacteriales</taxon>
        <taxon>Propionibacteriaceae</taxon>
        <taxon>Microlunatus</taxon>
    </lineage>
</organism>
<proteinExistence type="predicted"/>
<dbReference type="InterPro" id="IPR008775">
    <property type="entry name" value="Phytyl_CoA_dOase-like"/>
</dbReference>
<dbReference type="PANTHER" id="PTHR20883:SF46">
    <property type="entry name" value="PHYTANOYL-COA HYDROXYLASE"/>
    <property type="match status" value="1"/>
</dbReference>
<dbReference type="EMBL" id="BAAAYR010000001">
    <property type="protein sequence ID" value="GAA3558575.1"/>
    <property type="molecule type" value="Genomic_DNA"/>
</dbReference>
<dbReference type="Proteomes" id="UP001500767">
    <property type="component" value="Unassembled WGS sequence"/>
</dbReference>
<keyword evidence="3" id="KW-1185">Reference proteome</keyword>
<dbReference type="RefSeq" id="WP_204911757.1">
    <property type="nucleotide sequence ID" value="NZ_BAAAYR010000001.1"/>
</dbReference>
<accession>A0ABP6WY87</accession>
<name>A0ABP6WY87_9ACTN</name>
<dbReference type="PANTHER" id="PTHR20883">
    <property type="entry name" value="PHYTANOYL-COA DIOXYGENASE DOMAIN CONTAINING 1"/>
    <property type="match status" value="1"/>
</dbReference>